<sequence length="449" mass="49010">WIETSASPQPIPCPSRSLAHRCHPDSGYVTGNNTSFVSPAKSSNFPEDVRQSEAPTVRSVPLPGREDLLAFRVDISDAFDARFREIVPELERLLQKHMQKGSSFFPSSSRAKTRKQTATSMRLMTIGDTLANSKPSIVIFVCGQQTSNLDALFSQPLLRQLYQPDDGITPSFPVVVVGEAPRKRLLEDVSVVWDTSVSRERELSTYCGVQIHLETKPQRSVTATLGGVVKLTFGPGNFALVGMTAGHVLEELLDTDAGEFRRSEAADFCIPTQRPNIAQERTSATSFLPETGHCLPWMPNSECKKQGRYFGNCMTTALPEEFPESEPMEVVMLNGANQKSQAAMLGVLSPLPGGFMLDPSKGFVNAYLLTLDEREDQIPVQDGDSGSWVVSPISMKVYGHVVATDFTGDAYVIPLHSTLAEMREVLGIESVDLPTTADLLDAALRASTG</sequence>
<dbReference type="Proteomes" id="UP001172101">
    <property type="component" value="Unassembled WGS sequence"/>
</dbReference>
<comment type="caution">
    <text evidence="1">The sequence shown here is derived from an EMBL/GenBank/DDBJ whole genome shotgun (WGS) entry which is preliminary data.</text>
</comment>
<reference evidence="1" key="1">
    <citation type="submission" date="2023-06" db="EMBL/GenBank/DDBJ databases">
        <title>Genome-scale phylogeny and comparative genomics of the fungal order Sordariales.</title>
        <authorList>
            <consortium name="Lawrence Berkeley National Laboratory"/>
            <person name="Hensen N."/>
            <person name="Bonometti L."/>
            <person name="Westerberg I."/>
            <person name="Brannstrom I.O."/>
            <person name="Guillou S."/>
            <person name="Cros-Aarteil S."/>
            <person name="Calhoun S."/>
            <person name="Haridas S."/>
            <person name="Kuo A."/>
            <person name="Mondo S."/>
            <person name="Pangilinan J."/>
            <person name="Riley R."/>
            <person name="LaButti K."/>
            <person name="Andreopoulos B."/>
            <person name="Lipzen A."/>
            <person name="Chen C."/>
            <person name="Yanf M."/>
            <person name="Daum C."/>
            <person name="Ng V."/>
            <person name="Clum A."/>
            <person name="Steindorff A."/>
            <person name="Ohm R."/>
            <person name="Martin F."/>
            <person name="Silar P."/>
            <person name="Natvig D."/>
            <person name="Lalanne C."/>
            <person name="Gautier V."/>
            <person name="Ament-velasquez S.L."/>
            <person name="Kruys A."/>
            <person name="Hutchinson M.I."/>
            <person name="Powell A.J."/>
            <person name="Barry K."/>
            <person name="Miller A.N."/>
            <person name="Grigoriev I.V."/>
            <person name="Debuchy R."/>
            <person name="Gladieux P."/>
            <person name="Thoren M.H."/>
            <person name="Johannesson H."/>
        </authorList>
    </citation>
    <scope>NUCLEOTIDE SEQUENCE</scope>
    <source>
        <strain evidence="1">SMH2392-1A</strain>
    </source>
</reference>
<feature type="non-terminal residue" evidence="1">
    <location>
        <position position="1"/>
    </location>
</feature>
<evidence type="ECO:0000313" key="1">
    <source>
        <dbReference type="EMBL" id="KAK0709947.1"/>
    </source>
</evidence>
<dbReference type="EMBL" id="JAUIRO010000006">
    <property type="protein sequence ID" value="KAK0709947.1"/>
    <property type="molecule type" value="Genomic_DNA"/>
</dbReference>
<name>A0AA40A642_9PEZI</name>
<protein>
    <submittedName>
        <fullName evidence="1">Uncharacterized protein</fullName>
    </submittedName>
</protein>
<dbReference type="AlphaFoldDB" id="A0AA40A642"/>
<accession>A0AA40A642</accession>
<keyword evidence="2" id="KW-1185">Reference proteome</keyword>
<organism evidence="1 2">
    <name type="scientific">Lasiosphaeria miniovina</name>
    <dbReference type="NCBI Taxonomy" id="1954250"/>
    <lineage>
        <taxon>Eukaryota</taxon>
        <taxon>Fungi</taxon>
        <taxon>Dikarya</taxon>
        <taxon>Ascomycota</taxon>
        <taxon>Pezizomycotina</taxon>
        <taxon>Sordariomycetes</taxon>
        <taxon>Sordariomycetidae</taxon>
        <taxon>Sordariales</taxon>
        <taxon>Lasiosphaeriaceae</taxon>
        <taxon>Lasiosphaeria</taxon>
    </lineage>
</organism>
<dbReference type="RefSeq" id="XP_060293251.1">
    <property type="nucleotide sequence ID" value="XM_060435758.1"/>
</dbReference>
<gene>
    <name evidence="1" type="ORF">B0T26DRAFT_602394</name>
</gene>
<evidence type="ECO:0000313" key="2">
    <source>
        <dbReference type="Proteomes" id="UP001172101"/>
    </source>
</evidence>
<proteinExistence type="predicted"/>
<dbReference type="GeneID" id="85319028"/>
<feature type="non-terminal residue" evidence="1">
    <location>
        <position position="449"/>
    </location>
</feature>